<name>A0ABR8TPN1_9PSED</name>
<reference evidence="1 2" key="1">
    <citation type="submission" date="2020-08" db="EMBL/GenBank/DDBJ databases">
        <title>A Genomic Blueprint of the Chicken Gut Microbiome.</title>
        <authorList>
            <person name="Gilroy R."/>
            <person name="Ravi A."/>
            <person name="Getino M."/>
            <person name="Pursley I."/>
            <person name="Horton D.L."/>
            <person name="Alikhan N.-F."/>
            <person name="Baker D."/>
            <person name="Gharbi K."/>
            <person name="Hall N."/>
            <person name="Watson M."/>
            <person name="Adriaenssens E.M."/>
            <person name="Foster-Nyarko E."/>
            <person name="Jarju S."/>
            <person name="Secka A."/>
            <person name="Antonio M."/>
            <person name="Oren A."/>
            <person name="Chaudhuri R."/>
            <person name="La Ragione R.M."/>
            <person name="Hildebrand F."/>
            <person name="Pallen M.J."/>
        </authorList>
    </citation>
    <scope>NUCLEOTIDE SEQUENCE [LARGE SCALE GENOMIC DNA]</scope>
    <source>
        <strain evidence="1 2">Sa2CUA2</strain>
    </source>
</reference>
<accession>A0ABR8TPN1</accession>
<comment type="caution">
    <text evidence="1">The sequence shown here is derived from an EMBL/GenBank/DDBJ whole genome shotgun (WGS) entry which is preliminary data.</text>
</comment>
<gene>
    <name evidence="1" type="ORF">H9642_11045</name>
</gene>
<keyword evidence="2" id="KW-1185">Reference proteome</keyword>
<protein>
    <submittedName>
        <fullName evidence="1">Uncharacterized protein</fullName>
    </submittedName>
</protein>
<dbReference type="Proteomes" id="UP000611945">
    <property type="component" value="Unassembled WGS sequence"/>
</dbReference>
<dbReference type="EMBL" id="JACSQG010000005">
    <property type="protein sequence ID" value="MBD7977725.1"/>
    <property type="molecule type" value="Genomic_DNA"/>
</dbReference>
<evidence type="ECO:0000313" key="2">
    <source>
        <dbReference type="Proteomes" id="UP000611945"/>
    </source>
</evidence>
<sequence>MMTVFSCHPEEDPPKRVLENELKLLGFSAVAAFRQADETVYVGLHARVSGFAQFTFGVAEDGLD</sequence>
<evidence type="ECO:0000313" key="1">
    <source>
        <dbReference type="EMBL" id="MBD7977725.1"/>
    </source>
</evidence>
<organism evidence="1 2">
    <name type="scientific">Serpens gallinarum</name>
    <dbReference type="NCBI Taxonomy" id="2763075"/>
    <lineage>
        <taxon>Bacteria</taxon>
        <taxon>Pseudomonadati</taxon>
        <taxon>Pseudomonadota</taxon>
        <taxon>Gammaproteobacteria</taxon>
        <taxon>Pseudomonadales</taxon>
        <taxon>Pseudomonadaceae</taxon>
        <taxon>Pseudomonas</taxon>
    </lineage>
</organism>
<proteinExistence type="predicted"/>